<keyword evidence="3" id="KW-0808">Transferase</keyword>
<dbReference type="SUPFAM" id="SSF54680">
    <property type="entry name" value="Pyrimidine nucleoside phosphorylase C-terminal domain"/>
    <property type="match status" value="1"/>
</dbReference>
<dbReference type="NCBIfam" id="NF003338">
    <property type="entry name" value="PRK04350.1"/>
    <property type="match status" value="1"/>
</dbReference>
<dbReference type="Gene3D" id="3.40.1030.10">
    <property type="entry name" value="Nucleoside phosphorylase/phosphoribosyltransferase catalytic domain"/>
    <property type="match status" value="1"/>
</dbReference>
<dbReference type="Pfam" id="PF02885">
    <property type="entry name" value="Glycos_trans_3N"/>
    <property type="match status" value="1"/>
</dbReference>
<dbReference type="InterPro" id="IPR000312">
    <property type="entry name" value="Glycosyl_Trfase_fam3"/>
</dbReference>
<evidence type="ECO:0000313" key="7">
    <source>
        <dbReference type="Proteomes" id="UP000478546"/>
    </source>
</evidence>
<evidence type="ECO:0000259" key="5">
    <source>
        <dbReference type="SMART" id="SM00941"/>
    </source>
</evidence>
<dbReference type="GO" id="GO:0005829">
    <property type="term" value="C:cytosol"/>
    <property type="evidence" value="ECO:0007669"/>
    <property type="project" value="TreeGrafter"/>
</dbReference>
<dbReference type="InterPro" id="IPR035902">
    <property type="entry name" value="Nuc_phospho_transferase"/>
</dbReference>
<dbReference type="SMART" id="SM00941">
    <property type="entry name" value="PYNP_C"/>
    <property type="match status" value="1"/>
</dbReference>
<organism evidence="6 7">
    <name type="scientific">Pontibacter fetidus</name>
    <dbReference type="NCBI Taxonomy" id="2700082"/>
    <lineage>
        <taxon>Bacteria</taxon>
        <taxon>Pseudomonadati</taxon>
        <taxon>Bacteroidota</taxon>
        <taxon>Cytophagia</taxon>
        <taxon>Cytophagales</taxon>
        <taxon>Hymenobacteraceae</taxon>
        <taxon>Pontibacter</taxon>
    </lineage>
</organism>
<evidence type="ECO:0000256" key="3">
    <source>
        <dbReference type="ARBA" id="ARBA00022679"/>
    </source>
</evidence>
<evidence type="ECO:0000256" key="2">
    <source>
        <dbReference type="ARBA" id="ARBA00022676"/>
    </source>
</evidence>
<protein>
    <recommendedName>
        <fullName evidence="1">thymidine phosphorylase</fullName>
        <ecNumber evidence="1">2.4.2.4</ecNumber>
    </recommendedName>
</protein>
<dbReference type="InterPro" id="IPR000053">
    <property type="entry name" value="Thymidine/pyrmidine_PPase"/>
</dbReference>
<dbReference type="AlphaFoldDB" id="A0A6B2H8C3"/>
<dbReference type="Gene3D" id="3.90.1170.30">
    <property type="entry name" value="Pyrimidine nucleoside phosphorylase-like, C-terminal domain"/>
    <property type="match status" value="1"/>
</dbReference>
<dbReference type="SUPFAM" id="SSF47648">
    <property type="entry name" value="Nucleoside phosphorylase/phosphoribosyltransferase N-terminal domain"/>
    <property type="match status" value="1"/>
</dbReference>
<dbReference type="GO" id="GO:0006206">
    <property type="term" value="P:pyrimidine nucleobase metabolic process"/>
    <property type="evidence" value="ECO:0007669"/>
    <property type="project" value="InterPro"/>
</dbReference>
<dbReference type="PANTHER" id="PTHR10515">
    <property type="entry name" value="THYMIDINE PHOSPHORYLASE"/>
    <property type="match status" value="1"/>
</dbReference>
<dbReference type="InterPro" id="IPR017459">
    <property type="entry name" value="Glycosyl_Trfase_fam3_N_dom"/>
</dbReference>
<dbReference type="InterPro" id="IPR013466">
    <property type="entry name" value="Thymidine/AMP_Pase"/>
</dbReference>
<keyword evidence="2" id="KW-0328">Glycosyltransferase</keyword>
<reference evidence="6 7" key="1">
    <citation type="submission" date="2020-01" db="EMBL/GenBank/DDBJ databases">
        <authorList>
            <person name="Kim M.K."/>
        </authorList>
    </citation>
    <scope>NUCLEOTIDE SEQUENCE [LARGE SCALE GENOMIC DNA]</scope>
    <source>
        <strain evidence="6 7">BT213</strain>
    </source>
</reference>
<dbReference type="Gene3D" id="1.20.970.50">
    <property type="match status" value="1"/>
</dbReference>
<proteinExistence type="inferred from homology"/>
<dbReference type="InterPro" id="IPR036566">
    <property type="entry name" value="PYNP-like_C_sf"/>
</dbReference>
<dbReference type="EMBL" id="JAAEAA010000007">
    <property type="protein sequence ID" value="NDK55622.1"/>
    <property type="molecule type" value="Genomic_DNA"/>
</dbReference>
<evidence type="ECO:0000256" key="4">
    <source>
        <dbReference type="ARBA" id="ARBA00048550"/>
    </source>
</evidence>
<dbReference type="NCBIfam" id="TIGR02645">
    <property type="entry name" value="ARCH_P_rylase"/>
    <property type="match status" value="1"/>
</dbReference>
<dbReference type="InterPro" id="IPR013102">
    <property type="entry name" value="PYNP_C"/>
</dbReference>
<sequence>MAPHKSNFLKLRRLGIDTNLENIIFMRADSQVSKSEGFTANTRVLVHHVNHELVATLNLVTSDLLLEGEAALSEAAFHLLKAQEGSLISVSHLKPIASFSEVRAKMFGQSLSEKAFARIISDITHGYYSKIEMAAFITACAGDHMSLDEIIYLTKAMISTGTRLKWKSPVIADKHSVGGLPGNRTTPIVVSIAAAAGLIIPKISSRSITSPAGTSDTIETMTPVTLSIDKIREVVKKEGGCMAWGGAVQLSPADDIIISVEKALDVDSSGQMIASVLSKKAAAGSTHVVIDIPVGETAKVRTTEEALKLEYYFKAVGHAIGLSIEVLRTDGSQPVGKGIGPALEAQDVLAVLRNHPDAPTDLKNRSLKLAALLLESVKKVKKGEGEAYARELLENGTALAKFYRICEAQGGFREPTVARFRHEVVALQDGVVTRVDNRKLSKLAKLAGAPKSPAAGIHFAAPLGTIVQKGQTLFTIHSESKGELNYSLDFLNSNNNILQITSA</sequence>
<dbReference type="GO" id="GO:0009032">
    <property type="term" value="F:thymidine phosphorylase activity"/>
    <property type="evidence" value="ECO:0007669"/>
    <property type="project" value="UniProtKB-EC"/>
</dbReference>
<dbReference type="RefSeq" id="WP_162345688.1">
    <property type="nucleotide sequence ID" value="NZ_JAAEAA010000007.1"/>
</dbReference>
<feature type="domain" description="Pyrimidine nucleoside phosphorylase C-terminal" evidence="5">
    <location>
        <begin position="431"/>
        <end position="498"/>
    </location>
</feature>
<dbReference type="SUPFAM" id="SSF52418">
    <property type="entry name" value="Nucleoside phosphorylase/phosphoribosyltransferase catalytic domain"/>
    <property type="match status" value="1"/>
</dbReference>
<dbReference type="GO" id="GO:0004645">
    <property type="term" value="F:1,4-alpha-oligoglucan phosphorylase activity"/>
    <property type="evidence" value="ECO:0007669"/>
    <property type="project" value="InterPro"/>
</dbReference>
<dbReference type="HAMAP" id="MF_00703">
    <property type="entry name" value="Thymid_phosp_2"/>
    <property type="match status" value="1"/>
</dbReference>
<name>A0A6B2H8C3_9BACT</name>
<evidence type="ECO:0000256" key="1">
    <source>
        <dbReference type="ARBA" id="ARBA00011892"/>
    </source>
</evidence>
<dbReference type="Proteomes" id="UP000478546">
    <property type="component" value="Unassembled WGS sequence"/>
</dbReference>
<dbReference type="EC" id="2.4.2.4" evidence="1"/>
<dbReference type="Pfam" id="PF07831">
    <property type="entry name" value="PYNP_C"/>
    <property type="match status" value="1"/>
</dbReference>
<evidence type="ECO:0000313" key="6">
    <source>
        <dbReference type="EMBL" id="NDK55622.1"/>
    </source>
</evidence>
<dbReference type="Pfam" id="PF00591">
    <property type="entry name" value="Glycos_transf_3"/>
    <property type="match status" value="1"/>
</dbReference>
<dbReference type="GO" id="GO:0006213">
    <property type="term" value="P:pyrimidine nucleoside metabolic process"/>
    <property type="evidence" value="ECO:0007669"/>
    <property type="project" value="InterPro"/>
</dbReference>
<gene>
    <name evidence="6" type="ORF">GWO68_06830</name>
</gene>
<dbReference type="PANTHER" id="PTHR10515:SF0">
    <property type="entry name" value="THYMIDINE PHOSPHORYLASE"/>
    <property type="match status" value="1"/>
</dbReference>
<dbReference type="InterPro" id="IPR028579">
    <property type="entry name" value="Thym_Pase_Put"/>
</dbReference>
<dbReference type="InterPro" id="IPR036320">
    <property type="entry name" value="Glycosyl_Trfase_fam3_N_dom_sf"/>
</dbReference>
<comment type="caution">
    <text evidence="6">The sequence shown here is derived from an EMBL/GenBank/DDBJ whole genome shotgun (WGS) entry which is preliminary data.</text>
</comment>
<accession>A0A6B2H8C3</accession>
<comment type="catalytic activity">
    <reaction evidence="4">
        <text>thymidine + phosphate = 2-deoxy-alpha-D-ribose 1-phosphate + thymine</text>
        <dbReference type="Rhea" id="RHEA:16037"/>
        <dbReference type="ChEBI" id="CHEBI:17748"/>
        <dbReference type="ChEBI" id="CHEBI:17821"/>
        <dbReference type="ChEBI" id="CHEBI:43474"/>
        <dbReference type="ChEBI" id="CHEBI:57259"/>
        <dbReference type="EC" id="2.4.2.4"/>
    </reaction>
</comment>
<keyword evidence="7" id="KW-1185">Reference proteome</keyword>